<dbReference type="Proteomes" id="UP000054047">
    <property type="component" value="Unassembled WGS sequence"/>
</dbReference>
<dbReference type="OrthoDB" id="5913021at2759"/>
<sequence>MQARKIRYDVIGLTETRRHRPLNATFDTGEELFLGTCDSRGVGGVGVLVNTILVMNTDSFKQLTTLIGRLRLRRCGSMPAVSIFVAYAPTSSYDKEEIEAFYMDLEKFYREDHTFYKKRTPKPVINWDLFTSLAGFWEDAVVDNVDEEHDRLVQHLRDSAKKAEGSRATKRRLSFRTLELIRQRGAARAAGNYQLTSELTKRCREAIKEDLKERRAAVLAEAAEAGKSIRNARRDFANRKAKMNDTMLFVSLERTESIGRLWHARETNGRIAGARSVYPKIDGSQGDQVMSNRRTRSPELVARKNVSLRQNLASSGIRQAHNDLISFLYTSHGEAYDEHVGTVESITALPREKVVYILIVLVALYLIAGAAAQLVCNLIGFAYPAYVSVKAVRTKDTKDDTQWLIYWCVFANFCLIDYFSSSIMQYFPFYWLAKAAFLIYLYLPQTMGAQYLFYNYVNPMVTAIDGYLEKRK</sequence>
<keyword evidence="1" id="KW-0472">Membrane</keyword>
<keyword evidence="3" id="KW-1185">Reference proteome</keyword>
<keyword evidence="1" id="KW-1133">Transmembrane helix</keyword>
<dbReference type="Pfam" id="PF03134">
    <property type="entry name" value="TB2_DP1_HVA22"/>
    <property type="match status" value="1"/>
</dbReference>
<reference evidence="2 3" key="1">
    <citation type="submission" date="2013-12" db="EMBL/GenBank/DDBJ databases">
        <title>Draft genome of the parsitic nematode Ancylostoma duodenale.</title>
        <authorList>
            <person name="Mitreva M."/>
        </authorList>
    </citation>
    <scope>NUCLEOTIDE SEQUENCE [LARGE SCALE GENOMIC DNA]</scope>
    <source>
        <strain evidence="2 3">Zhejiang</strain>
    </source>
</reference>
<evidence type="ECO:0000313" key="2">
    <source>
        <dbReference type="EMBL" id="KIH63417.1"/>
    </source>
</evidence>
<gene>
    <name evidence="2" type="ORF">ANCDUO_06280</name>
</gene>
<evidence type="ECO:0000256" key="1">
    <source>
        <dbReference type="SAM" id="Phobius"/>
    </source>
</evidence>
<organism evidence="2 3">
    <name type="scientific">Ancylostoma duodenale</name>
    <dbReference type="NCBI Taxonomy" id="51022"/>
    <lineage>
        <taxon>Eukaryota</taxon>
        <taxon>Metazoa</taxon>
        <taxon>Ecdysozoa</taxon>
        <taxon>Nematoda</taxon>
        <taxon>Chromadorea</taxon>
        <taxon>Rhabditida</taxon>
        <taxon>Rhabditina</taxon>
        <taxon>Rhabditomorpha</taxon>
        <taxon>Strongyloidea</taxon>
        <taxon>Ancylostomatidae</taxon>
        <taxon>Ancylostomatinae</taxon>
        <taxon>Ancylostoma</taxon>
    </lineage>
</organism>
<name>A0A0C2DLF0_9BILA</name>
<dbReference type="InterPro" id="IPR004345">
    <property type="entry name" value="TB2_DP1_HVA22"/>
</dbReference>
<keyword evidence="1" id="KW-0812">Transmembrane</keyword>
<accession>A0A0C2DLF0</accession>
<feature type="transmembrane region" description="Helical" evidence="1">
    <location>
        <begin position="354"/>
        <end position="383"/>
    </location>
</feature>
<evidence type="ECO:0000313" key="3">
    <source>
        <dbReference type="Proteomes" id="UP000054047"/>
    </source>
</evidence>
<dbReference type="PANTHER" id="PTHR12300:SF34">
    <property type="entry name" value="RECEPTOR EXPRESSION-ENHANCING PROTEIN"/>
    <property type="match status" value="1"/>
</dbReference>
<dbReference type="PANTHER" id="PTHR12300">
    <property type="entry name" value="HVA22-LIKE PROTEINS"/>
    <property type="match status" value="1"/>
</dbReference>
<dbReference type="AlphaFoldDB" id="A0A0C2DLF0"/>
<protein>
    <submittedName>
        <fullName evidence="2">TB2/DP1, HVA22 family</fullName>
    </submittedName>
</protein>
<dbReference type="EMBL" id="KN728667">
    <property type="protein sequence ID" value="KIH63417.1"/>
    <property type="molecule type" value="Genomic_DNA"/>
</dbReference>
<proteinExistence type="predicted"/>
<feature type="transmembrane region" description="Helical" evidence="1">
    <location>
        <begin position="403"/>
        <end position="419"/>
    </location>
</feature>